<comment type="caution">
    <text evidence="2">The sequence shown here is derived from an EMBL/GenBank/DDBJ whole genome shotgun (WGS) entry which is preliminary data.</text>
</comment>
<feature type="region of interest" description="Disordered" evidence="1">
    <location>
        <begin position="23"/>
        <end position="56"/>
    </location>
</feature>
<sequence>MSLLARTQETQARCLTHVDIAHSATRHTPIKPDATQNRTPRSMPDNSVSPPPSSTFVRTPSGITISLRGADLTQLLSEVLSRTESDRTLHIVLRHSTTAHSHCSSRSRELSVAPRLTQQDATQVLDKLRVTAEERAFLQHMSTPRESSLEPVCGMKDNMPDAFLISADSPDRDFGWEEF</sequence>
<evidence type="ECO:0000256" key="1">
    <source>
        <dbReference type="SAM" id="MobiDB-lite"/>
    </source>
</evidence>
<keyword evidence="3" id="KW-1185">Reference proteome</keyword>
<dbReference type="EMBL" id="VCAU01000040">
    <property type="protein sequence ID" value="KAF9889080.1"/>
    <property type="molecule type" value="Genomic_DNA"/>
</dbReference>
<accession>A0AAD4CM67</accession>
<evidence type="ECO:0000313" key="3">
    <source>
        <dbReference type="Proteomes" id="UP001194746"/>
    </source>
</evidence>
<dbReference type="Proteomes" id="UP001194746">
    <property type="component" value="Unassembled WGS sequence"/>
</dbReference>
<gene>
    <name evidence="2" type="ORF">FE257_008057</name>
</gene>
<organism evidence="2 3">
    <name type="scientific">Aspergillus nanangensis</name>
    <dbReference type="NCBI Taxonomy" id="2582783"/>
    <lineage>
        <taxon>Eukaryota</taxon>
        <taxon>Fungi</taxon>
        <taxon>Dikarya</taxon>
        <taxon>Ascomycota</taxon>
        <taxon>Pezizomycotina</taxon>
        <taxon>Eurotiomycetes</taxon>
        <taxon>Eurotiomycetidae</taxon>
        <taxon>Eurotiales</taxon>
        <taxon>Aspergillaceae</taxon>
        <taxon>Aspergillus</taxon>
        <taxon>Aspergillus subgen. Circumdati</taxon>
    </lineage>
</organism>
<proteinExistence type="predicted"/>
<evidence type="ECO:0000313" key="2">
    <source>
        <dbReference type="EMBL" id="KAF9889080.1"/>
    </source>
</evidence>
<reference evidence="2" key="1">
    <citation type="journal article" date="2019" name="Beilstein J. Org. Chem.">
        <title>Nanangenines: drimane sesquiterpenoids as the dominant metabolite cohort of a novel Australian fungus, Aspergillus nanangensis.</title>
        <authorList>
            <person name="Lacey H.J."/>
            <person name="Gilchrist C.L.M."/>
            <person name="Crombie A."/>
            <person name="Kalaitzis J.A."/>
            <person name="Vuong D."/>
            <person name="Rutledge P.J."/>
            <person name="Turner P."/>
            <person name="Pitt J.I."/>
            <person name="Lacey E."/>
            <person name="Chooi Y.H."/>
            <person name="Piggott A.M."/>
        </authorList>
    </citation>
    <scope>NUCLEOTIDE SEQUENCE</scope>
    <source>
        <strain evidence="2">MST-FP2251</strain>
    </source>
</reference>
<dbReference type="AlphaFoldDB" id="A0AAD4CM67"/>
<reference evidence="2" key="2">
    <citation type="submission" date="2020-02" db="EMBL/GenBank/DDBJ databases">
        <authorList>
            <person name="Gilchrist C.L.M."/>
            <person name="Chooi Y.-H."/>
        </authorList>
    </citation>
    <scope>NUCLEOTIDE SEQUENCE</scope>
    <source>
        <strain evidence="2">MST-FP2251</strain>
    </source>
</reference>
<feature type="compositionally biased region" description="Polar residues" evidence="1">
    <location>
        <begin position="34"/>
        <end position="56"/>
    </location>
</feature>
<name>A0AAD4CM67_ASPNN</name>
<protein>
    <submittedName>
        <fullName evidence="2">Uncharacterized protein</fullName>
    </submittedName>
</protein>